<dbReference type="SMART" id="SM00382">
    <property type="entry name" value="AAA"/>
    <property type="match status" value="1"/>
</dbReference>
<evidence type="ECO:0000313" key="5">
    <source>
        <dbReference type="EMBL" id="AHF07225.1"/>
    </source>
</evidence>
<dbReference type="Pfam" id="PF13732">
    <property type="entry name" value="DrrA1-3_C"/>
    <property type="match status" value="1"/>
</dbReference>
<dbReference type="RefSeq" id="WP_006718371.1">
    <property type="nucleotide sequence ID" value="NZ_CP007032.1"/>
</dbReference>
<dbReference type="PANTHER" id="PTHR42939:SF1">
    <property type="entry name" value="ABC TRANSPORTER ATP-BINDING PROTEIN ALBC-RELATED"/>
    <property type="match status" value="1"/>
</dbReference>
<dbReference type="HOGENOM" id="CLU_000604_1_2_9"/>
<dbReference type="InterPro" id="IPR003439">
    <property type="entry name" value="ABC_transporter-like_ATP-bd"/>
</dbReference>
<evidence type="ECO:0000256" key="3">
    <source>
        <dbReference type="ARBA" id="ARBA00022840"/>
    </source>
</evidence>
<feature type="domain" description="ABC transporter" evidence="4">
    <location>
        <begin position="3"/>
        <end position="230"/>
    </location>
</feature>
<dbReference type="GO" id="GO:0005524">
    <property type="term" value="F:ATP binding"/>
    <property type="evidence" value="ECO:0007669"/>
    <property type="project" value="UniProtKB-KW"/>
</dbReference>
<name>W0E8R2_9FIRM</name>
<dbReference type="PROSITE" id="PS50893">
    <property type="entry name" value="ABC_TRANSPORTER_2"/>
    <property type="match status" value="1"/>
</dbReference>
<dbReference type="InterPro" id="IPR017871">
    <property type="entry name" value="ABC_transporter-like_CS"/>
</dbReference>
<dbReference type="KEGG" id="dmt:DESME_09380"/>
<dbReference type="InterPro" id="IPR027417">
    <property type="entry name" value="P-loop_NTPase"/>
</dbReference>
<dbReference type="OrthoDB" id="9809205at2"/>
<dbReference type="GO" id="GO:0016887">
    <property type="term" value="F:ATP hydrolysis activity"/>
    <property type="evidence" value="ECO:0007669"/>
    <property type="project" value="InterPro"/>
</dbReference>
<reference evidence="5 6" key="1">
    <citation type="submission" date="2013-12" db="EMBL/GenBank/DDBJ databases">
        <authorList>
            <consortium name="DOE Joint Genome Institute"/>
            <person name="Smidt H."/>
            <person name="Huntemann M."/>
            <person name="Han J."/>
            <person name="Chen A."/>
            <person name="Kyrpides N."/>
            <person name="Mavromatis K."/>
            <person name="Markowitz V."/>
            <person name="Palaniappan K."/>
            <person name="Ivanova N."/>
            <person name="Schaumberg A."/>
            <person name="Pati A."/>
            <person name="Liolios K."/>
            <person name="Nordberg H.P."/>
            <person name="Cantor M.N."/>
            <person name="Hua S.X."/>
            <person name="Woyke T."/>
        </authorList>
    </citation>
    <scope>NUCLEOTIDE SEQUENCE [LARGE SCALE GENOMIC DNA]</scope>
    <source>
        <strain evidence="6">DSM 15288</strain>
    </source>
</reference>
<dbReference type="InterPro" id="IPR003593">
    <property type="entry name" value="AAA+_ATPase"/>
</dbReference>
<dbReference type="eggNOG" id="COG4152">
    <property type="taxonomic scope" value="Bacteria"/>
</dbReference>
<organism evidence="5 6">
    <name type="scientific">Desulfitobacterium metallireducens DSM 15288</name>
    <dbReference type="NCBI Taxonomy" id="871968"/>
    <lineage>
        <taxon>Bacteria</taxon>
        <taxon>Bacillati</taxon>
        <taxon>Bacillota</taxon>
        <taxon>Clostridia</taxon>
        <taxon>Eubacteriales</taxon>
        <taxon>Desulfitobacteriaceae</taxon>
        <taxon>Desulfitobacterium</taxon>
    </lineage>
</organism>
<keyword evidence="2" id="KW-0547">Nucleotide-binding</keyword>
<dbReference type="InterPro" id="IPR051782">
    <property type="entry name" value="ABC_Transporter_VariousFunc"/>
</dbReference>
<evidence type="ECO:0000259" key="4">
    <source>
        <dbReference type="PROSITE" id="PS50893"/>
    </source>
</evidence>
<sequence length="310" mass="35185">MSLDLIAVHKSFGQNRVIDNLNLSIPEGEVFGFLGPNGAGKTTTMRMIMDIIKPDQGSVTWSGKEVRLETTRTFGYLPEERGLYPKMNVHDQMRFFARLRGLSSSVAEKRILYWSNRFQLEDLLKKRTNELSKGNQQKVQFIIAILHQPKLLILDEPFSGLDPVNVELLKEAFRDLAAEKRTILFSSHRMEHIEELCQSLCIIKAGQVLAHGSVENIKKLSGRQMVHLKYKGSLDFLKAFPIKPEKPFIRNNKSEDGSSHTLNDIEFELPQGVDPQVILRGALEQGQVQHFEIGYPSLNETFIRLVGGDI</sequence>
<gene>
    <name evidence="5" type="ORF">DESME_09380</name>
</gene>
<dbReference type="SUPFAM" id="SSF52540">
    <property type="entry name" value="P-loop containing nucleoside triphosphate hydrolases"/>
    <property type="match status" value="1"/>
</dbReference>
<keyword evidence="1" id="KW-0813">Transport</keyword>
<dbReference type="Proteomes" id="UP000010847">
    <property type="component" value="Chromosome"/>
</dbReference>
<evidence type="ECO:0000256" key="2">
    <source>
        <dbReference type="ARBA" id="ARBA00022741"/>
    </source>
</evidence>
<dbReference type="EMBL" id="CP007032">
    <property type="protein sequence ID" value="AHF07225.1"/>
    <property type="molecule type" value="Genomic_DNA"/>
</dbReference>
<proteinExistence type="predicted"/>
<keyword evidence="3 5" id="KW-0067">ATP-binding</keyword>
<dbReference type="Pfam" id="PF00005">
    <property type="entry name" value="ABC_tran"/>
    <property type="match status" value="1"/>
</dbReference>
<accession>W0E8R2</accession>
<dbReference type="AlphaFoldDB" id="W0E8R2"/>
<dbReference type="PANTHER" id="PTHR42939">
    <property type="entry name" value="ABC TRANSPORTER ATP-BINDING PROTEIN ALBC-RELATED"/>
    <property type="match status" value="1"/>
</dbReference>
<dbReference type="STRING" id="871968.DESME_09380"/>
<protein>
    <submittedName>
        <fullName evidence="5">Sodium ABC transporter ATP-binding protein</fullName>
    </submittedName>
</protein>
<evidence type="ECO:0000256" key="1">
    <source>
        <dbReference type="ARBA" id="ARBA00022448"/>
    </source>
</evidence>
<dbReference type="PROSITE" id="PS00211">
    <property type="entry name" value="ABC_TRANSPORTER_1"/>
    <property type="match status" value="1"/>
</dbReference>
<keyword evidence="6" id="KW-1185">Reference proteome</keyword>
<dbReference type="Gene3D" id="3.40.50.300">
    <property type="entry name" value="P-loop containing nucleotide triphosphate hydrolases"/>
    <property type="match status" value="1"/>
</dbReference>
<dbReference type="InterPro" id="IPR025302">
    <property type="entry name" value="DrrA1/2-like_C"/>
</dbReference>
<evidence type="ECO:0000313" key="6">
    <source>
        <dbReference type="Proteomes" id="UP000010847"/>
    </source>
</evidence>